<name>A0A6G0VYI7_APHCR</name>
<accession>A0A6G0VYI7</accession>
<keyword evidence="1" id="KW-0812">Transmembrane</keyword>
<evidence type="ECO:0000313" key="2">
    <source>
        <dbReference type="EMBL" id="KAF0714103.1"/>
    </source>
</evidence>
<keyword evidence="1" id="KW-1133">Transmembrane helix</keyword>
<dbReference type="Proteomes" id="UP000478052">
    <property type="component" value="Unassembled WGS sequence"/>
</dbReference>
<dbReference type="EMBL" id="VUJU01010491">
    <property type="protein sequence ID" value="KAF0714103.1"/>
    <property type="molecule type" value="Genomic_DNA"/>
</dbReference>
<evidence type="ECO:0000313" key="3">
    <source>
        <dbReference type="Proteomes" id="UP000478052"/>
    </source>
</evidence>
<reference evidence="2 3" key="1">
    <citation type="submission" date="2019-08" db="EMBL/GenBank/DDBJ databases">
        <title>Whole genome of Aphis craccivora.</title>
        <authorList>
            <person name="Voronova N.V."/>
            <person name="Shulinski R.S."/>
            <person name="Bandarenka Y.V."/>
            <person name="Zhorov D.G."/>
            <person name="Warner D."/>
        </authorList>
    </citation>
    <scope>NUCLEOTIDE SEQUENCE [LARGE SCALE GENOMIC DNA]</scope>
    <source>
        <strain evidence="2">180601</strain>
        <tissue evidence="2">Whole Body</tissue>
    </source>
</reference>
<keyword evidence="1" id="KW-0472">Membrane</keyword>
<comment type="caution">
    <text evidence="2">The sequence shown here is derived from an EMBL/GenBank/DDBJ whole genome shotgun (WGS) entry which is preliminary data.</text>
</comment>
<protein>
    <submittedName>
        <fullName evidence="2">DUF4806 domain-containing protein</fullName>
    </submittedName>
</protein>
<proteinExistence type="predicted"/>
<evidence type="ECO:0000256" key="1">
    <source>
        <dbReference type="SAM" id="Phobius"/>
    </source>
</evidence>
<feature type="transmembrane region" description="Helical" evidence="1">
    <location>
        <begin position="24"/>
        <end position="45"/>
    </location>
</feature>
<gene>
    <name evidence="2" type="ORF">FWK35_00023811</name>
</gene>
<organism evidence="2 3">
    <name type="scientific">Aphis craccivora</name>
    <name type="common">Cowpea aphid</name>
    <dbReference type="NCBI Taxonomy" id="307492"/>
    <lineage>
        <taxon>Eukaryota</taxon>
        <taxon>Metazoa</taxon>
        <taxon>Ecdysozoa</taxon>
        <taxon>Arthropoda</taxon>
        <taxon>Hexapoda</taxon>
        <taxon>Insecta</taxon>
        <taxon>Pterygota</taxon>
        <taxon>Neoptera</taxon>
        <taxon>Paraneoptera</taxon>
        <taxon>Hemiptera</taxon>
        <taxon>Sternorrhyncha</taxon>
        <taxon>Aphidomorpha</taxon>
        <taxon>Aphidoidea</taxon>
        <taxon>Aphididae</taxon>
        <taxon>Aphidini</taxon>
        <taxon>Aphis</taxon>
        <taxon>Aphis</taxon>
    </lineage>
</organism>
<sequence length="159" mass="18414">MMSIVNKDKVSIATAKSQDLKDLYLINIPTIFIILFSMNFIIFIFTDFTIKPRFDAIFLKFHGHVFTVENDQCGVPLKREVRQRKSLENAGLVNIFDGQLTKKKKKMSINLRAYSIYTKNLNIKHDLSIRLDSERSGLFNLNPMIDTPLTLTFGENFNF</sequence>
<keyword evidence="3" id="KW-1185">Reference proteome</keyword>
<dbReference type="AlphaFoldDB" id="A0A6G0VYI7"/>